<proteinExistence type="inferred from homology"/>
<feature type="region of interest" description="Disordered" evidence="9">
    <location>
        <begin position="17"/>
        <end position="70"/>
    </location>
</feature>
<organism evidence="12 13">
    <name type="scientific">Echria macrotheca</name>
    <dbReference type="NCBI Taxonomy" id="438768"/>
    <lineage>
        <taxon>Eukaryota</taxon>
        <taxon>Fungi</taxon>
        <taxon>Dikarya</taxon>
        <taxon>Ascomycota</taxon>
        <taxon>Pezizomycotina</taxon>
        <taxon>Sordariomycetes</taxon>
        <taxon>Sordariomycetidae</taxon>
        <taxon>Sordariales</taxon>
        <taxon>Schizotheciaceae</taxon>
        <taxon>Echria</taxon>
    </lineage>
</organism>
<dbReference type="GO" id="GO:0000139">
    <property type="term" value="C:Golgi membrane"/>
    <property type="evidence" value="ECO:0007669"/>
    <property type="project" value="UniProtKB-SubCell"/>
</dbReference>
<keyword evidence="5" id="KW-0653">Protein transport</keyword>
<keyword evidence="4" id="KW-0813">Transport</keyword>
<dbReference type="GO" id="GO:0006886">
    <property type="term" value="P:intracellular protein transport"/>
    <property type="evidence" value="ECO:0007669"/>
    <property type="project" value="InterPro"/>
</dbReference>
<evidence type="ECO:0000256" key="6">
    <source>
        <dbReference type="ARBA" id="ARBA00023034"/>
    </source>
</evidence>
<dbReference type="GO" id="GO:0005801">
    <property type="term" value="C:cis-Golgi network"/>
    <property type="evidence" value="ECO:0007669"/>
    <property type="project" value="InterPro"/>
</dbReference>
<dbReference type="InterPro" id="IPR007265">
    <property type="entry name" value="COG_su3"/>
</dbReference>
<comment type="similarity">
    <text evidence="2">Belongs to the COG3 family.</text>
</comment>
<dbReference type="GO" id="GO:0017119">
    <property type="term" value="C:Golgi transport complex"/>
    <property type="evidence" value="ECO:0007669"/>
    <property type="project" value="TreeGrafter"/>
</dbReference>
<accession>A0AAJ0B8C8</accession>
<evidence type="ECO:0000313" key="12">
    <source>
        <dbReference type="EMBL" id="KAK1753100.1"/>
    </source>
</evidence>
<dbReference type="GO" id="GO:0007030">
    <property type="term" value="P:Golgi organization"/>
    <property type="evidence" value="ECO:0007669"/>
    <property type="project" value="TreeGrafter"/>
</dbReference>
<evidence type="ECO:0000256" key="5">
    <source>
        <dbReference type="ARBA" id="ARBA00022927"/>
    </source>
</evidence>
<evidence type="ECO:0000256" key="1">
    <source>
        <dbReference type="ARBA" id="ARBA00004395"/>
    </source>
</evidence>
<evidence type="ECO:0000256" key="3">
    <source>
        <dbReference type="ARBA" id="ARBA00020976"/>
    </source>
</evidence>
<evidence type="ECO:0000256" key="4">
    <source>
        <dbReference type="ARBA" id="ARBA00022448"/>
    </source>
</evidence>
<dbReference type="Pfam" id="PF20671">
    <property type="entry name" value="COG3_C"/>
    <property type="match status" value="1"/>
</dbReference>
<feature type="domain" description="Conserved oligomeric Golgi complex subunit 3 N-terminal" evidence="10">
    <location>
        <begin position="140"/>
        <end position="284"/>
    </location>
</feature>
<sequence>MYEDSWYSFVPDFQQKRAAAQGAPAPGHRRKESLLQQPNGVADHVDGADSLAAVPEEDQDDPNSPPSATLARRAKSYSDFYDIVKAEISKSSPKKKRGRRRGPGTWEALALPDPPADLPPQDDFGGDNLLLASQQEYQLYHDQLAMTERHLGTLIEDANSALKVLETLCQSFRAVEDQTKSFQAQCDDLLSEQKRLQTLADEVGTDLYYYGYLDTVTRRLNAPGAARLVDDDSFEEILANLESCIAFMSANPSYRDAESYLARYQALLTKALHLLEVSFTSRLDKVSAEISRQIAATQSESARHALAYGRFEEMLMESYALIPNVQRVIRKAYDQRGLATNGPNFDTFANTANNLFQAYWAARDHDLKPITMQEQQSFKTEATGSGIETGARNFIKLCFERSYNESSLFRKIFSIEPQYSTDPKSAFVALKSQHRSLVTGTNITPVATHLQLVLQNGDLQTICNLVGWLTNEYALLEYDEDETPFTSHCRDLTARLLTEHLWTFTDAFFEAEIAQSISRAVVQPEALKIGPAANGETSSNAFPPTKRAVELLVMFDQAMPKERCQRNSPVVFKIIKESIAALHRAEARIKSSKNGTDPDLFMIKNLLMLKNELLSLEIGDIRSSDQGNIHFGQIWETLRPQNLMGLLSSFSTYIPGSSYWSSPRTGTPVAGDSGNGHVEVQDASEQLDEQLRQSIYAFTRRWAGLVNDARAKKLGKNLAKLERELDEMLERAFASQPEVVAKLKEAIQIEAQAQMQGDKKGNVVTRV</sequence>
<evidence type="ECO:0000259" key="10">
    <source>
        <dbReference type="Pfam" id="PF04136"/>
    </source>
</evidence>
<keyword evidence="6" id="KW-0333">Golgi apparatus</keyword>
<feature type="region of interest" description="Disordered" evidence="9">
    <location>
        <begin position="91"/>
        <end position="116"/>
    </location>
</feature>
<evidence type="ECO:0000313" key="13">
    <source>
        <dbReference type="Proteomes" id="UP001239445"/>
    </source>
</evidence>
<comment type="caution">
    <text evidence="12">The sequence shown here is derived from an EMBL/GenBank/DDBJ whole genome shotgun (WGS) entry which is preliminary data.</text>
</comment>
<evidence type="ECO:0000256" key="2">
    <source>
        <dbReference type="ARBA" id="ARBA00009936"/>
    </source>
</evidence>
<name>A0AAJ0B8C8_9PEZI</name>
<dbReference type="EMBL" id="MU839838">
    <property type="protein sequence ID" value="KAK1753100.1"/>
    <property type="molecule type" value="Genomic_DNA"/>
</dbReference>
<comment type="subcellular location">
    <subcellularLocation>
        <location evidence="1">Golgi apparatus membrane</location>
        <topology evidence="1">Peripheral membrane protein</topology>
    </subcellularLocation>
</comment>
<dbReference type="PANTHER" id="PTHR13302:SF8">
    <property type="entry name" value="CONSERVED OLIGOMERIC GOLGI COMPLEX SUBUNIT 3"/>
    <property type="match status" value="1"/>
</dbReference>
<dbReference type="GO" id="GO:0006891">
    <property type="term" value="P:intra-Golgi vesicle-mediated transport"/>
    <property type="evidence" value="ECO:0007669"/>
    <property type="project" value="TreeGrafter"/>
</dbReference>
<dbReference type="AlphaFoldDB" id="A0AAJ0B8C8"/>
<feature type="domain" description="Conserved oligomeric Golgi complex subunit 3 C-terminal" evidence="11">
    <location>
        <begin position="304"/>
        <end position="633"/>
    </location>
</feature>
<dbReference type="GO" id="GO:0006914">
    <property type="term" value="P:autophagy"/>
    <property type="evidence" value="ECO:0007669"/>
    <property type="project" value="TreeGrafter"/>
</dbReference>
<keyword evidence="13" id="KW-1185">Reference proteome</keyword>
<evidence type="ECO:0000256" key="7">
    <source>
        <dbReference type="ARBA" id="ARBA00023136"/>
    </source>
</evidence>
<evidence type="ECO:0000259" key="11">
    <source>
        <dbReference type="Pfam" id="PF20671"/>
    </source>
</evidence>
<evidence type="ECO:0000256" key="9">
    <source>
        <dbReference type="SAM" id="MobiDB-lite"/>
    </source>
</evidence>
<reference evidence="12" key="1">
    <citation type="submission" date="2023-06" db="EMBL/GenBank/DDBJ databases">
        <title>Genome-scale phylogeny and comparative genomics of the fungal order Sordariales.</title>
        <authorList>
            <consortium name="Lawrence Berkeley National Laboratory"/>
            <person name="Hensen N."/>
            <person name="Bonometti L."/>
            <person name="Westerberg I."/>
            <person name="Brannstrom I.O."/>
            <person name="Guillou S."/>
            <person name="Cros-Aarteil S."/>
            <person name="Calhoun S."/>
            <person name="Haridas S."/>
            <person name="Kuo A."/>
            <person name="Mondo S."/>
            <person name="Pangilinan J."/>
            <person name="Riley R."/>
            <person name="Labutti K."/>
            <person name="Andreopoulos B."/>
            <person name="Lipzen A."/>
            <person name="Chen C."/>
            <person name="Yanf M."/>
            <person name="Daum C."/>
            <person name="Ng V."/>
            <person name="Clum A."/>
            <person name="Steindorff A."/>
            <person name="Ohm R."/>
            <person name="Martin F."/>
            <person name="Silar P."/>
            <person name="Natvig D."/>
            <person name="Lalanne C."/>
            <person name="Gautier V."/>
            <person name="Ament-Velasquez S.L."/>
            <person name="Kruys A."/>
            <person name="Hutchinson M.I."/>
            <person name="Powell A.J."/>
            <person name="Barry K."/>
            <person name="Miller A.N."/>
            <person name="Grigoriev I.V."/>
            <person name="Debuchy R."/>
            <person name="Gladieux P."/>
            <person name="Thoren M.H."/>
            <person name="Johannesson H."/>
        </authorList>
    </citation>
    <scope>NUCLEOTIDE SEQUENCE</scope>
    <source>
        <strain evidence="12">PSN4</strain>
    </source>
</reference>
<evidence type="ECO:0000256" key="8">
    <source>
        <dbReference type="ARBA" id="ARBA00031339"/>
    </source>
</evidence>
<dbReference type="Pfam" id="PF04136">
    <property type="entry name" value="COG3_N"/>
    <property type="match status" value="1"/>
</dbReference>
<dbReference type="Proteomes" id="UP001239445">
    <property type="component" value="Unassembled WGS sequence"/>
</dbReference>
<keyword evidence="7" id="KW-0472">Membrane</keyword>
<dbReference type="InterPro" id="IPR048685">
    <property type="entry name" value="COG3_C"/>
</dbReference>
<gene>
    <name evidence="12" type="ORF">QBC47DRAFT_387770</name>
</gene>
<dbReference type="InterPro" id="IPR048320">
    <property type="entry name" value="COG3_N"/>
</dbReference>
<feature type="compositionally biased region" description="Basic residues" evidence="9">
    <location>
        <begin position="92"/>
        <end position="102"/>
    </location>
</feature>
<dbReference type="PANTHER" id="PTHR13302">
    <property type="entry name" value="CONSERVED OLIGOMERIC GOLGI COMPLEX COMPONENT 3"/>
    <property type="match status" value="1"/>
</dbReference>
<protein>
    <recommendedName>
        <fullName evidence="3">Conserved oligomeric Golgi complex subunit 3</fullName>
    </recommendedName>
    <alternativeName>
        <fullName evidence="8">Component of oligomeric Golgi complex 3</fullName>
    </alternativeName>
</protein>